<feature type="binding site" evidence="8">
    <location>
        <position position="201"/>
    </location>
    <ligand>
        <name>ATP</name>
        <dbReference type="ChEBI" id="CHEBI:30616"/>
    </ligand>
</feature>
<comment type="catalytic activity">
    <reaction evidence="8">
        <text>L-threonyl-[protein] + ATP = 3-O-(5'-adenylyl)-L-threonyl-[protein] + diphosphate</text>
        <dbReference type="Rhea" id="RHEA:54292"/>
        <dbReference type="Rhea" id="RHEA-COMP:11060"/>
        <dbReference type="Rhea" id="RHEA-COMP:13847"/>
        <dbReference type="ChEBI" id="CHEBI:30013"/>
        <dbReference type="ChEBI" id="CHEBI:30616"/>
        <dbReference type="ChEBI" id="CHEBI:33019"/>
        <dbReference type="ChEBI" id="CHEBI:138113"/>
        <dbReference type="EC" id="2.7.7.108"/>
    </reaction>
</comment>
<protein>
    <recommendedName>
        <fullName evidence="8">Protein nucleotidyltransferase YdiU</fullName>
        <ecNumber evidence="8">2.7.7.-</ecNumber>
    </recommendedName>
    <alternativeName>
        <fullName evidence="8">Protein adenylyltransferase YdiU</fullName>
        <ecNumber evidence="8">2.7.7.108</ecNumber>
    </alternativeName>
    <alternativeName>
        <fullName evidence="8">Protein uridylyltransferase YdiU</fullName>
        <ecNumber evidence="8">2.7.7.-</ecNumber>
    </alternativeName>
</protein>
<accession>A0A6C0P9X5</accession>
<keyword evidence="6 8" id="KW-0067">ATP-binding</keyword>
<dbReference type="HAMAP" id="MF_00692">
    <property type="entry name" value="SelO"/>
    <property type="match status" value="1"/>
</dbReference>
<dbReference type="GO" id="GO:0030145">
    <property type="term" value="F:manganese ion binding"/>
    <property type="evidence" value="ECO:0007669"/>
    <property type="project" value="UniProtKB-UniRule"/>
</dbReference>
<feature type="binding site" evidence="8">
    <location>
        <position position="288"/>
    </location>
    <ligand>
        <name>Mg(2+)</name>
        <dbReference type="ChEBI" id="CHEBI:18420"/>
    </ligand>
</feature>
<evidence type="ECO:0000256" key="8">
    <source>
        <dbReference type="HAMAP-Rule" id="MF_00692"/>
    </source>
</evidence>
<dbReference type="EMBL" id="CP048286">
    <property type="protein sequence ID" value="QHW35289.1"/>
    <property type="molecule type" value="Genomic_DNA"/>
</dbReference>
<feature type="binding site" evidence="8">
    <location>
        <position position="111"/>
    </location>
    <ligand>
        <name>ATP</name>
        <dbReference type="ChEBI" id="CHEBI:30616"/>
    </ligand>
</feature>
<evidence type="ECO:0000256" key="1">
    <source>
        <dbReference type="ARBA" id="ARBA00009747"/>
    </source>
</evidence>
<dbReference type="EC" id="2.7.7.-" evidence="8"/>
<evidence type="ECO:0000313" key="10">
    <source>
        <dbReference type="EMBL" id="QHW35289.1"/>
    </source>
</evidence>
<keyword evidence="4 8" id="KW-0479">Metal-binding</keyword>
<feature type="binding site" evidence="8">
    <location>
        <position position="143"/>
    </location>
    <ligand>
        <name>ATP</name>
        <dbReference type="ChEBI" id="CHEBI:30616"/>
    </ligand>
</feature>
<dbReference type="PANTHER" id="PTHR32057">
    <property type="entry name" value="PROTEIN ADENYLYLTRANSFERASE SELO, MITOCHONDRIAL"/>
    <property type="match status" value="1"/>
</dbReference>
<keyword evidence="2 8" id="KW-0808">Transferase</keyword>
<feature type="region of interest" description="Disordered" evidence="9">
    <location>
        <begin position="1"/>
        <end position="22"/>
    </location>
</feature>
<keyword evidence="7 8" id="KW-0460">Magnesium</keyword>
<evidence type="ECO:0000256" key="7">
    <source>
        <dbReference type="ARBA" id="ARBA00022842"/>
    </source>
</evidence>
<dbReference type="PANTHER" id="PTHR32057:SF14">
    <property type="entry name" value="PROTEIN ADENYLYLTRANSFERASE SELO, MITOCHONDRIAL"/>
    <property type="match status" value="1"/>
</dbReference>
<organism evidence="10 11">
    <name type="scientific">Paenibacillus rhizovicinus</name>
    <dbReference type="NCBI Taxonomy" id="2704463"/>
    <lineage>
        <taxon>Bacteria</taxon>
        <taxon>Bacillati</taxon>
        <taxon>Bacillota</taxon>
        <taxon>Bacilli</taxon>
        <taxon>Bacillales</taxon>
        <taxon>Paenibacillaceae</taxon>
        <taxon>Paenibacillus</taxon>
    </lineage>
</organism>
<gene>
    <name evidence="8" type="primary">ydiU</name>
    <name evidence="8" type="synonym">selO</name>
    <name evidence="10" type="ORF">GZH47_25840</name>
</gene>
<dbReference type="GO" id="GO:0000287">
    <property type="term" value="F:magnesium ion binding"/>
    <property type="evidence" value="ECO:0007669"/>
    <property type="project" value="UniProtKB-UniRule"/>
</dbReference>
<comment type="catalytic activity">
    <reaction evidence="8">
        <text>L-seryl-[protein] + UTP = O-(5'-uridylyl)-L-seryl-[protein] + diphosphate</text>
        <dbReference type="Rhea" id="RHEA:64604"/>
        <dbReference type="Rhea" id="RHEA-COMP:9863"/>
        <dbReference type="Rhea" id="RHEA-COMP:16635"/>
        <dbReference type="ChEBI" id="CHEBI:29999"/>
        <dbReference type="ChEBI" id="CHEBI:33019"/>
        <dbReference type="ChEBI" id="CHEBI:46398"/>
        <dbReference type="ChEBI" id="CHEBI:156051"/>
    </reaction>
</comment>
<comment type="cofactor">
    <cofactor evidence="8">
        <name>Mg(2+)</name>
        <dbReference type="ChEBI" id="CHEBI:18420"/>
    </cofactor>
    <cofactor evidence="8">
        <name>Mn(2+)</name>
        <dbReference type="ChEBI" id="CHEBI:29035"/>
    </cofactor>
</comment>
<dbReference type="InterPro" id="IPR003846">
    <property type="entry name" value="SelO"/>
</dbReference>
<dbReference type="GO" id="GO:0070733">
    <property type="term" value="F:AMPylase activity"/>
    <property type="evidence" value="ECO:0007669"/>
    <property type="project" value="UniProtKB-EC"/>
</dbReference>
<keyword evidence="8" id="KW-0464">Manganese</keyword>
<feature type="binding site" evidence="8">
    <location>
        <position position="288"/>
    </location>
    <ligand>
        <name>ATP</name>
        <dbReference type="ChEBI" id="CHEBI:30616"/>
    </ligand>
</feature>
<evidence type="ECO:0000256" key="3">
    <source>
        <dbReference type="ARBA" id="ARBA00022695"/>
    </source>
</evidence>
<keyword evidence="11" id="KW-1185">Reference proteome</keyword>
<dbReference type="NCBIfam" id="NF000658">
    <property type="entry name" value="PRK00029.1"/>
    <property type="match status" value="1"/>
</dbReference>
<comment type="catalytic activity">
    <reaction evidence="8">
        <text>L-tyrosyl-[protein] + ATP = O-(5'-adenylyl)-L-tyrosyl-[protein] + diphosphate</text>
        <dbReference type="Rhea" id="RHEA:54288"/>
        <dbReference type="Rhea" id="RHEA-COMP:10136"/>
        <dbReference type="Rhea" id="RHEA-COMP:13846"/>
        <dbReference type="ChEBI" id="CHEBI:30616"/>
        <dbReference type="ChEBI" id="CHEBI:33019"/>
        <dbReference type="ChEBI" id="CHEBI:46858"/>
        <dbReference type="ChEBI" id="CHEBI:83624"/>
        <dbReference type="EC" id="2.7.7.108"/>
    </reaction>
</comment>
<feature type="active site" description="Proton acceptor" evidence="8">
    <location>
        <position position="278"/>
    </location>
</feature>
<evidence type="ECO:0000256" key="5">
    <source>
        <dbReference type="ARBA" id="ARBA00022741"/>
    </source>
</evidence>
<feature type="binding site" evidence="8">
    <location>
        <position position="108"/>
    </location>
    <ligand>
        <name>ATP</name>
        <dbReference type="ChEBI" id="CHEBI:30616"/>
    </ligand>
</feature>
<dbReference type="GO" id="GO:0005524">
    <property type="term" value="F:ATP binding"/>
    <property type="evidence" value="ECO:0007669"/>
    <property type="project" value="UniProtKB-UniRule"/>
</dbReference>
<comment type="similarity">
    <text evidence="1 8">Belongs to the SELO family.</text>
</comment>
<dbReference type="EC" id="2.7.7.108" evidence="8"/>
<comment type="catalytic activity">
    <reaction evidence="8">
        <text>L-histidyl-[protein] + UTP = N(tele)-(5'-uridylyl)-L-histidyl-[protein] + diphosphate</text>
        <dbReference type="Rhea" id="RHEA:83891"/>
        <dbReference type="Rhea" id="RHEA-COMP:9745"/>
        <dbReference type="Rhea" id="RHEA-COMP:20239"/>
        <dbReference type="ChEBI" id="CHEBI:29979"/>
        <dbReference type="ChEBI" id="CHEBI:33019"/>
        <dbReference type="ChEBI" id="CHEBI:46398"/>
        <dbReference type="ChEBI" id="CHEBI:233474"/>
    </reaction>
</comment>
<name>A0A6C0P9X5_9BACL</name>
<sequence>MDDHETSDRNGNPMNGTDGIENEMGWRFDNSYARLPEIFYSKQHPAPASAPKLAVLNETVAASLGLNVQSLQTEEGTAVFAGNRIPAGALPLAQAYAGHQFGHLNMLGDGRALLIGEQITPDGERFDIQLKGSGRTPYSRGGDGRAALGPMLREYIISEAMHALGIPTTRSLAVTTTGESIFRETELPGAVLTRVAASHLRVGTFVFAAGRGTIDELRAMADYAWERHFAGGQAGENANENQGGNRYLSLLQEVIKRQASLIAKWQLVGFIHGVMNTDNMAISGETIDYGPCAFMDAYDPATVFSSIDRQGRYAYGNQPQIGAWNLARFAETLLPLLHDDEEQAVKLAEDAIAAFPAAFHAHWLDGMRAKLGLLNEEAEDEALIDDLLDIMRKHRADYTNTFRALTFDEPENTAMFGTSGFTEWHERWQTRRGRQQALHASSQQLMQASNPAVIPRNHRVEEALEAAAAGDYGVMERLLAALANPFAHAPEQEAYCSLPDDSSAPYRTFCGT</sequence>
<comment type="catalytic activity">
    <reaction evidence="8">
        <text>L-seryl-[protein] + ATP = 3-O-(5'-adenylyl)-L-seryl-[protein] + diphosphate</text>
        <dbReference type="Rhea" id="RHEA:58120"/>
        <dbReference type="Rhea" id="RHEA-COMP:9863"/>
        <dbReference type="Rhea" id="RHEA-COMP:15073"/>
        <dbReference type="ChEBI" id="CHEBI:29999"/>
        <dbReference type="ChEBI" id="CHEBI:30616"/>
        <dbReference type="ChEBI" id="CHEBI:33019"/>
        <dbReference type="ChEBI" id="CHEBI:142516"/>
        <dbReference type="EC" id="2.7.7.108"/>
    </reaction>
</comment>
<feature type="binding site" evidence="8">
    <location>
        <position position="194"/>
    </location>
    <ligand>
        <name>ATP</name>
        <dbReference type="ChEBI" id="CHEBI:30616"/>
    </ligand>
</feature>
<dbReference type="AlphaFoldDB" id="A0A6C0P9X5"/>
<evidence type="ECO:0000256" key="9">
    <source>
        <dbReference type="SAM" id="MobiDB-lite"/>
    </source>
</evidence>
<dbReference type="Pfam" id="PF02696">
    <property type="entry name" value="SelO"/>
    <property type="match status" value="1"/>
</dbReference>
<feature type="binding site" evidence="8">
    <location>
        <position position="144"/>
    </location>
    <ligand>
        <name>ATP</name>
        <dbReference type="ChEBI" id="CHEBI:30616"/>
    </ligand>
</feature>
<comment type="function">
    <text evidence="8">Nucleotidyltransferase involved in the post-translational modification of proteins. It can catalyze the addition of adenosine monophosphate (AMP) or uridine monophosphate (UMP) to a protein, resulting in modifications known as AMPylation and UMPylation.</text>
</comment>
<feature type="binding site" evidence="8">
    <location>
        <position position="131"/>
    </location>
    <ligand>
        <name>ATP</name>
        <dbReference type="ChEBI" id="CHEBI:30616"/>
    </ligand>
</feature>
<reference evidence="10 11" key="1">
    <citation type="submission" date="2020-02" db="EMBL/GenBank/DDBJ databases">
        <title>Paenibacillus sp. nov., isolated from rhizosphere soil of tomato.</title>
        <authorList>
            <person name="Weon H.-Y."/>
            <person name="Lee S.A."/>
        </authorList>
    </citation>
    <scope>NUCLEOTIDE SEQUENCE [LARGE SCALE GENOMIC DNA]</scope>
    <source>
        <strain evidence="10 11">14171R-81</strain>
    </source>
</reference>
<comment type="catalytic activity">
    <reaction evidence="8">
        <text>L-tyrosyl-[protein] + UTP = O-(5'-uridylyl)-L-tyrosyl-[protein] + diphosphate</text>
        <dbReference type="Rhea" id="RHEA:83887"/>
        <dbReference type="Rhea" id="RHEA-COMP:10136"/>
        <dbReference type="Rhea" id="RHEA-COMP:20238"/>
        <dbReference type="ChEBI" id="CHEBI:33019"/>
        <dbReference type="ChEBI" id="CHEBI:46398"/>
        <dbReference type="ChEBI" id="CHEBI:46858"/>
        <dbReference type="ChEBI" id="CHEBI:90602"/>
    </reaction>
</comment>
<evidence type="ECO:0000313" key="11">
    <source>
        <dbReference type="Proteomes" id="UP000479114"/>
    </source>
</evidence>
<dbReference type="Proteomes" id="UP000479114">
    <property type="component" value="Chromosome"/>
</dbReference>
<keyword evidence="5 8" id="KW-0547">Nucleotide-binding</keyword>
<proteinExistence type="inferred from homology"/>
<evidence type="ECO:0000256" key="4">
    <source>
        <dbReference type="ARBA" id="ARBA00022723"/>
    </source>
</evidence>
<feature type="binding site" evidence="8">
    <location>
        <position position="110"/>
    </location>
    <ligand>
        <name>ATP</name>
        <dbReference type="ChEBI" id="CHEBI:30616"/>
    </ligand>
</feature>
<evidence type="ECO:0000256" key="2">
    <source>
        <dbReference type="ARBA" id="ARBA00022679"/>
    </source>
</evidence>
<feature type="binding site" evidence="8">
    <location>
        <position position="279"/>
    </location>
    <ligand>
        <name>Mg(2+)</name>
        <dbReference type="ChEBI" id="CHEBI:18420"/>
    </ligand>
</feature>
<evidence type="ECO:0000256" key="6">
    <source>
        <dbReference type="ARBA" id="ARBA00022840"/>
    </source>
</evidence>
<keyword evidence="3 8" id="KW-0548">Nucleotidyltransferase</keyword>
<dbReference type="KEGG" id="prz:GZH47_25840"/>